<dbReference type="RefSeq" id="WP_239167087.1">
    <property type="nucleotide sequence ID" value="NZ_BAAALC010000114.1"/>
</dbReference>
<accession>A0A8J3P6T8</accession>
<organism evidence="1 2">
    <name type="scientific">Catellatospora coxensis</name>
    <dbReference type="NCBI Taxonomy" id="310354"/>
    <lineage>
        <taxon>Bacteria</taxon>
        <taxon>Bacillati</taxon>
        <taxon>Actinomycetota</taxon>
        <taxon>Actinomycetes</taxon>
        <taxon>Micromonosporales</taxon>
        <taxon>Micromonosporaceae</taxon>
        <taxon>Catellatospora</taxon>
    </lineage>
</organism>
<reference evidence="1 2" key="1">
    <citation type="submission" date="2021-01" db="EMBL/GenBank/DDBJ databases">
        <title>Whole genome shotgun sequence of Catellatospora coxensis NBRC 107359.</title>
        <authorList>
            <person name="Komaki H."/>
            <person name="Tamura T."/>
        </authorList>
    </citation>
    <scope>NUCLEOTIDE SEQUENCE [LARGE SCALE GENOMIC DNA]</scope>
    <source>
        <strain evidence="1 2">NBRC 107359</strain>
    </source>
</reference>
<keyword evidence="2" id="KW-1185">Reference proteome</keyword>
<gene>
    <name evidence="1" type="ORF">Cco03nite_05360</name>
</gene>
<sequence>MSNAAAALASPVLYASFELSVHHLANRGSSSTDGTPMSASFYSYPNTHFSQAQKTQILNGPYGSFLS</sequence>
<evidence type="ECO:0000313" key="1">
    <source>
        <dbReference type="EMBL" id="GIG03836.1"/>
    </source>
</evidence>
<proteinExistence type="predicted"/>
<evidence type="ECO:0000313" key="2">
    <source>
        <dbReference type="Proteomes" id="UP000630887"/>
    </source>
</evidence>
<dbReference type="AlphaFoldDB" id="A0A8J3P6T8"/>
<name>A0A8J3P6T8_9ACTN</name>
<protein>
    <submittedName>
        <fullName evidence="1">Uncharacterized protein</fullName>
    </submittedName>
</protein>
<dbReference type="Proteomes" id="UP000630887">
    <property type="component" value="Unassembled WGS sequence"/>
</dbReference>
<dbReference type="EMBL" id="BONI01000004">
    <property type="protein sequence ID" value="GIG03836.1"/>
    <property type="molecule type" value="Genomic_DNA"/>
</dbReference>
<comment type="caution">
    <text evidence="1">The sequence shown here is derived from an EMBL/GenBank/DDBJ whole genome shotgun (WGS) entry which is preliminary data.</text>
</comment>